<evidence type="ECO:0000313" key="2">
    <source>
        <dbReference type="EMBL" id="MBA8846887.1"/>
    </source>
</evidence>
<proteinExistence type="predicted"/>
<feature type="compositionally biased region" description="Basic and acidic residues" evidence="1">
    <location>
        <begin position="1"/>
        <end position="13"/>
    </location>
</feature>
<keyword evidence="3" id="KW-1185">Reference proteome</keyword>
<feature type="compositionally biased region" description="Basic and acidic residues" evidence="1">
    <location>
        <begin position="43"/>
        <end position="53"/>
    </location>
</feature>
<evidence type="ECO:0000313" key="3">
    <source>
        <dbReference type="Proteomes" id="UP000585905"/>
    </source>
</evidence>
<reference evidence="2 3" key="1">
    <citation type="submission" date="2020-07" db="EMBL/GenBank/DDBJ databases">
        <title>Sequencing the genomes of 1000 actinobacteria strains.</title>
        <authorList>
            <person name="Klenk H.-P."/>
        </authorList>
    </citation>
    <scope>NUCLEOTIDE SEQUENCE [LARGE SCALE GENOMIC DNA]</scope>
    <source>
        <strain evidence="2 3">DSM 19663</strain>
    </source>
</reference>
<evidence type="ECO:0000256" key="1">
    <source>
        <dbReference type="SAM" id="MobiDB-lite"/>
    </source>
</evidence>
<dbReference type="Proteomes" id="UP000585905">
    <property type="component" value="Unassembled WGS sequence"/>
</dbReference>
<feature type="compositionally biased region" description="Gly residues" evidence="1">
    <location>
        <begin position="24"/>
        <end position="33"/>
    </location>
</feature>
<organism evidence="2 3">
    <name type="scientific">Microcella alkalica</name>
    <dbReference type="NCBI Taxonomy" id="355930"/>
    <lineage>
        <taxon>Bacteria</taxon>
        <taxon>Bacillati</taxon>
        <taxon>Actinomycetota</taxon>
        <taxon>Actinomycetes</taxon>
        <taxon>Micrococcales</taxon>
        <taxon>Microbacteriaceae</taxon>
        <taxon>Microcella</taxon>
    </lineage>
</organism>
<dbReference type="EMBL" id="JACGWX010000001">
    <property type="protein sequence ID" value="MBA8846887.1"/>
    <property type="molecule type" value="Genomic_DNA"/>
</dbReference>
<gene>
    <name evidence="2" type="ORF">FHX53_000451</name>
</gene>
<feature type="region of interest" description="Disordered" evidence="1">
    <location>
        <begin position="1"/>
        <end position="122"/>
    </location>
</feature>
<protein>
    <submittedName>
        <fullName evidence="2">Uncharacterized protein</fullName>
    </submittedName>
</protein>
<name>A0A839E5T4_9MICO</name>
<sequence length="122" mass="12336">MTHHGNEAEHENAQHPSPDEPVGGTLGSTGTEGYGMPEQVVGDELHTDERSQTAEESVPADQVLSDGGVSADPLDGSNATGGYGDESTGLSDQAGSADGTVTADDRDPGEDANDLDGGNADR</sequence>
<comment type="caution">
    <text evidence="2">The sequence shown here is derived from an EMBL/GenBank/DDBJ whole genome shotgun (WGS) entry which is preliminary data.</text>
</comment>
<dbReference type="AlphaFoldDB" id="A0A839E5T4"/>
<accession>A0A839E5T4</accession>
<dbReference type="RefSeq" id="WP_182489727.1">
    <property type="nucleotide sequence ID" value="NZ_BAAAOV010000017.1"/>
</dbReference>